<sequence length="88" mass="9832">MKKGIKEGLKVALGAVSADALDLILINVGLFSLFNDNKRLEAMFFIICGLLIIVFAILDFKKAPNNNFIKKYDSTPFLKGFFLAFSLR</sequence>
<reference evidence="7 8" key="1">
    <citation type="journal article" date="2011" name="J. Bacteriol.">
        <title>Draft genome sequence of Caloramator australicus strain RC3T, a thermoanaerobe from the Great Artesian Basin of Australia.</title>
        <authorList>
            <person name="Ogg C.D."/>
            <person name="Patel B.K.C."/>
        </authorList>
    </citation>
    <scope>NUCLEOTIDE SEQUENCE [LARGE SCALE GENOMIC DNA]</scope>
    <source>
        <strain evidence="7 8">RC3</strain>
    </source>
</reference>
<evidence type="ECO:0000313" key="7">
    <source>
        <dbReference type="EMBL" id="CCJ33229.1"/>
    </source>
</evidence>
<keyword evidence="3 6" id="KW-0812">Transmembrane</keyword>
<gene>
    <name evidence="7" type="ORF">CAAU_1145</name>
</gene>
<protein>
    <submittedName>
        <fullName evidence="7">LysE type translocator superfamily</fullName>
    </submittedName>
</protein>
<evidence type="ECO:0000256" key="5">
    <source>
        <dbReference type="ARBA" id="ARBA00023136"/>
    </source>
</evidence>
<name>I7K6Q9_9CLOT</name>
<dbReference type="Pfam" id="PF01810">
    <property type="entry name" value="LysE"/>
    <property type="match status" value="1"/>
</dbReference>
<feature type="transmembrane region" description="Helical" evidence="6">
    <location>
        <begin position="12"/>
        <end position="34"/>
    </location>
</feature>
<evidence type="ECO:0000256" key="1">
    <source>
        <dbReference type="ARBA" id="ARBA00004651"/>
    </source>
</evidence>
<evidence type="ECO:0000256" key="4">
    <source>
        <dbReference type="ARBA" id="ARBA00022989"/>
    </source>
</evidence>
<dbReference type="GO" id="GO:0006865">
    <property type="term" value="P:amino acid transport"/>
    <property type="evidence" value="ECO:0007669"/>
    <property type="project" value="InterPro"/>
</dbReference>
<comment type="caution">
    <text evidence="7">The sequence shown here is derived from an EMBL/GenBank/DDBJ whole genome shotgun (WGS) entry which is preliminary data.</text>
</comment>
<dbReference type="RefSeq" id="WP_008908500.1">
    <property type="nucleotide sequence ID" value="NZ_CAKP01000065.1"/>
</dbReference>
<dbReference type="GO" id="GO:0005886">
    <property type="term" value="C:plasma membrane"/>
    <property type="evidence" value="ECO:0007669"/>
    <property type="project" value="UniProtKB-SubCell"/>
</dbReference>
<dbReference type="Proteomes" id="UP000007652">
    <property type="component" value="Unassembled WGS sequence"/>
</dbReference>
<evidence type="ECO:0000256" key="3">
    <source>
        <dbReference type="ARBA" id="ARBA00022692"/>
    </source>
</evidence>
<dbReference type="InterPro" id="IPR001123">
    <property type="entry name" value="LeuE-type"/>
</dbReference>
<dbReference type="OrthoDB" id="7874789at2"/>
<keyword evidence="2" id="KW-1003">Cell membrane</keyword>
<keyword evidence="5 6" id="KW-0472">Membrane</keyword>
<evidence type="ECO:0000256" key="2">
    <source>
        <dbReference type="ARBA" id="ARBA00022475"/>
    </source>
</evidence>
<proteinExistence type="predicted"/>
<keyword evidence="8" id="KW-1185">Reference proteome</keyword>
<feature type="transmembrane region" description="Helical" evidence="6">
    <location>
        <begin position="40"/>
        <end position="60"/>
    </location>
</feature>
<dbReference type="EMBL" id="CAKP01000065">
    <property type="protein sequence ID" value="CCJ33229.1"/>
    <property type="molecule type" value="Genomic_DNA"/>
</dbReference>
<evidence type="ECO:0000313" key="8">
    <source>
        <dbReference type="Proteomes" id="UP000007652"/>
    </source>
</evidence>
<dbReference type="STRING" id="857293.CAAU_1145"/>
<evidence type="ECO:0000256" key="6">
    <source>
        <dbReference type="SAM" id="Phobius"/>
    </source>
</evidence>
<dbReference type="AlphaFoldDB" id="I7K6Q9"/>
<comment type="subcellular location">
    <subcellularLocation>
        <location evidence="1">Cell membrane</location>
        <topology evidence="1">Multi-pass membrane protein</topology>
    </subcellularLocation>
</comment>
<accession>I7K6Q9</accession>
<organism evidence="7 8">
    <name type="scientific">Caloramator australicus RC3</name>
    <dbReference type="NCBI Taxonomy" id="857293"/>
    <lineage>
        <taxon>Bacteria</taxon>
        <taxon>Bacillati</taxon>
        <taxon>Bacillota</taxon>
        <taxon>Clostridia</taxon>
        <taxon>Eubacteriales</taxon>
        <taxon>Clostridiaceae</taxon>
        <taxon>Caloramator</taxon>
    </lineage>
</organism>
<keyword evidence="4 6" id="KW-1133">Transmembrane helix</keyword>